<feature type="region of interest" description="Disordered" evidence="1">
    <location>
        <begin position="1"/>
        <end position="53"/>
    </location>
</feature>
<evidence type="ECO:0000256" key="1">
    <source>
        <dbReference type="SAM" id="MobiDB-lite"/>
    </source>
</evidence>
<proteinExistence type="predicted"/>
<dbReference type="GeneID" id="35603854"/>
<keyword evidence="3" id="KW-1185">Reference proteome</keyword>
<sequence length="101" mass="10839">MAVRSTNRTQGTVRGSRSAGKDVDVKIDSGGPRQPGQGDAQGGIRSDEASLPKSSVAARGLWKRELGWMSWTSQSADMALNLKLCKVVVLVLRVDRTADLE</sequence>
<feature type="compositionally biased region" description="Polar residues" evidence="1">
    <location>
        <begin position="1"/>
        <end position="15"/>
    </location>
</feature>
<accession>A0A2D3V4Z7</accession>
<dbReference type="RefSeq" id="XP_023629787.1">
    <property type="nucleotide sequence ID" value="XM_023774019.1"/>
</dbReference>
<protein>
    <submittedName>
        <fullName evidence="2">Uncharacterized protein</fullName>
    </submittedName>
</protein>
<dbReference type="EMBL" id="FJUY01000015">
    <property type="protein sequence ID" value="CZT23063.1"/>
    <property type="molecule type" value="Genomic_DNA"/>
</dbReference>
<evidence type="ECO:0000313" key="3">
    <source>
        <dbReference type="Proteomes" id="UP000225277"/>
    </source>
</evidence>
<name>A0A2D3V4Z7_9PEZI</name>
<organism evidence="2 3">
    <name type="scientific">Ramularia collo-cygni</name>
    <dbReference type="NCBI Taxonomy" id="112498"/>
    <lineage>
        <taxon>Eukaryota</taxon>
        <taxon>Fungi</taxon>
        <taxon>Dikarya</taxon>
        <taxon>Ascomycota</taxon>
        <taxon>Pezizomycotina</taxon>
        <taxon>Dothideomycetes</taxon>
        <taxon>Dothideomycetidae</taxon>
        <taxon>Mycosphaerellales</taxon>
        <taxon>Mycosphaerellaceae</taxon>
        <taxon>Ramularia</taxon>
    </lineage>
</organism>
<dbReference type="Proteomes" id="UP000225277">
    <property type="component" value="Unassembled WGS sequence"/>
</dbReference>
<reference evidence="2 3" key="1">
    <citation type="submission" date="2016-03" db="EMBL/GenBank/DDBJ databases">
        <authorList>
            <person name="Ploux O."/>
        </authorList>
    </citation>
    <scope>NUCLEOTIDE SEQUENCE [LARGE SCALE GENOMIC DNA]</scope>
    <source>
        <strain evidence="2 3">URUG2</strain>
    </source>
</reference>
<gene>
    <name evidence="2" type="ORF">RCC_08773</name>
</gene>
<evidence type="ECO:0000313" key="2">
    <source>
        <dbReference type="EMBL" id="CZT23063.1"/>
    </source>
</evidence>
<dbReference type="AlphaFoldDB" id="A0A2D3V4Z7"/>